<evidence type="ECO:0000313" key="2">
    <source>
        <dbReference type="Proteomes" id="UP000593858"/>
    </source>
</evidence>
<dbReference type="EMBL" id="LC589952">
    <property type="protein sequence ID" value="BCM29502.1"/>
    <property type="molecule type" value="Genomic_DNA"/>
</dbReference>
<dbReference type="Proteomes" id="UP000593858">
    <property type="component" value="Genome"/>
</dbReference>
<proteinExistence type="predicted"/>
<evidence type="ECO:0000313" key="1">
    <source>
        <dbReference type="EMBL" id="BCM29502.1"/>
    </source>
</evidence>
<gene>
    <name evidence="1" type="ORF">NCT2020_2450</name>
</gene>
<reference evidence="1 2" key="1">
    <citation type="submission" date="2020-10" db="EMBL/GenBank/DDBJ databases">
        <title>Characterization and genome structure of virulent phage vB_EkoM5VN to control Enterobacter kobei M4-VN isolated from plant soft rot.</title>
        <authorList>
            <person name="Thanh N.C."/>
            <person name="Fujino Y."/>
            <person name="Iiyama K."/>
            <person name="Hiromasa Y."/>
            <person name="Iwamoto T."/>
            <person name="Doi K."/>
        </authorList>
    </citation>
    <scope>NUCLEOTIDE SEQUENCE [LARGE SCALE GENOMIC DNA]</scope>
    <source>
        <strain evidence="2">vB_EkoM5VN</strain>
    </source>
</reference>
<accession>A0A7I8HNR1</accession>
<name>A0A7I8HNR1_9CAUD</name>
<sequence length="81" mass="9142">MTSTAIQQQTIDHDAEFAQLIKEHNAFAASRVNEESEQTRRSLWVAIYREVFSEKSANKHTQAVDAADKALAAYDRKFGAQ</sequence>
<organism evidence="1 2">
    <name type="scientific">Enterobacter phage vB_EkoM5VN</name>
    <dbReference type="NCBI Taxonomy" id="2771379"/>
    <lineage>
        <taxon>Viruses</taxon>
        <taxon>Duplodnaviria</taxon>
        <taxon>Heunggongvirae</taxon>
        <taxon>Uroviricota</taxon>
        <taxon>Caudoviricetes</taxon>
        <taxon>Pantevenvirales</taxon>
        <taxon>Straboviridae</taxon>
        <taxon>Pseudotevenvirus</taxon>
        <taxon>Pseudotevenvirus leb</taxon>
    </lineage>
</organism>
<protein>
    <submittedName>
        <fullName evidence="1">Uncharacterized protein</fullName>
    </submittedName>
</protein>